<dbReference type="AlphaFoldDB" id="A0AAE4U6X2"/>
<gene>
    <name evidence="1" type="ORF">R3P82_14795</name>
</gene>
<sequence>MPDAPSAGVTGPGDQPVLGADGGHVSTLAEFWRWSSSNLLDNTLRGLVAEYLVGLALECVDGRHRTEWDAYDLVTTDGITVEVKSSAYLQSWVQEKVSAIRFGVGRRTSWDAATNTYAEVAGRAADVYVFCLFHETDRERANPLDTRQWTFFVAPTSVLDSVLGTQKSIALGSLITRIRPTETTFAGLPAAVREMTMPRDRR</sequence>
<protein>
    <submittedName>
        <fullName evidence="1">Uncharacterized protein</fullName>
    </submittedName>
</protein>
<name>A0AAE4U6X2_9ACTN</name>
<comment type="caution">
    <text evidence="1">The sequence shown here is derived from an EMBL/GenBank/DDBJ whole genome shotgun (WGS) entry which is preliminary data.</text>
</comment>
<dbReference type="RefSeq" id="WP_317470850.1">
    <property type="nucleotide sequence ID" value="NZ_JAWLKJ010000003.1"/>
</dbReference>
<reference evidence="1" key="1">
    <citation type="submission" date="2023-10" db="EMBL/GenBank/DDBJ databases">
        <title>Development of a sustainable strategy for remediation of hydrocarbon-contaminated territories based on the waste exchange concept.</title>
        <authorList>
            <person name="Krivoruchko A."/>
        </authorList>
    </citation>
    <scope>NUCLEOTIDE SEQUENCE</scope>
    <source>
        <strain evidence="1">IEGM 1175</strain>
    </source>
</reference>
<dbReference type="EMBL" id="JAWLKJ010000003">
    <property type="protein sequence ID" value="MDV6300374.1"/>
    <property type="molecule type" value="Genomic_DNA"/>
</dbReference>
<proteinExistence type="predicted"/>
<accession>A0AAE4U6X2</accession>
<dbReference type="Proteomes" id="UP001185873">
    <property type="component" value="Unassembled WGS sequence"/>
</dbReference>
<organism evidence="1 2">
    <name type="scientific">Dietzia maris</name>
    <dbReference type="NCBI Taxonomy" id="37915"/>
    <lineage>
        <taxon>Bacteria</taxon>
        <taxon>Bacillati</taxon>
        <taxon>Actinomycetota</taxon>
        <taxon>Actinomycetes</taxon>
        <taxon>Mycobacteriales</taxon>
        <taxon>Dietziaceae</taxon>
        <taxon>Dietzia</taxon>
    </lineage>
</organism>
<evidence type="ECO:0000313" key="2">
    <source>
        <dbReference type="Proteomes" id="UP001185873"/>
    </source>
</evidence>
<evidence type="ECO:0000313" key="1">
    <source>
        <dbReference type="EMBL" id="MDV6300374.1"/>
    </source>
</evidence>